<comment type="subcellular location">
    <subcellularLocation>
        <location evidence="1">Membrane</location>
        <topology evidence="1">Single-pass membrane protein</topology>
    </subcellularLocation>
</comment>
<reference evidence="11" key="1">
    <citation type="journal article" date="2019" name="Int. J. Syst. Evol. Microbiol.">
        <title>The Global Catalogue of Microorganisms (GCM) 10K type strain sequencing project: providing services to taxonomists for standard genome sequencing and annotation.</title>
        <authorList>
            <consortium name="The Broad Institute Genomics Platform"/>
            <consortium name="The Broad Institute Genome Sequencing Center for Infectious Disease"/>
            <person name="Wu L."/>
            <person name="Ma J."/>
        </authorList>
    </citation>
    <scope>NUCLEOTIDE SEQUENCE [LARGE SCALE GENOMIC DNA]</scope>
    <source>
        <strain evidence="11">TISTR 1514</strain>
    </source>
</reference>
<keyword evidence="4" id="KW-0653">Protein transport</keyword>
<keyword evidence="7 9" id="KW-0472">Membrane</keyword>
<accession>A0ABW5V191</accession>
<dbReference type="Proteomes" id="UP001597492">
    <property type="component" value="Unassembled WGS sequence"/>
</dbReference>
<evidence type="ECO:0000313" key="11">
    <source>
        <dbReference type="Proteomes" id="UP001597492"/>
    </source>
</evidence>
<comment type="caution">
    <text evidence="10">The sequence shown here is derived from an EMBL/GenBank/DDBJ whole genome shotgun (WGS) entry which is preliminary data.</text>
</comment>
<feature type="compositionally biased region" description="Low complexity" evidence="8">
    <location>
        <begin position="145"/>
        <end position="154"/>
    </location>
</feature>
<evidence type="ECO:0000256" key="6">
    <source>
        <dbReference type="ARBA" id="ARBA00023010"/>
    </source>
</evidence>
<dbReference type="EMBL" id="JBHUNE010000006">
    <property type="protein sequence ID" value="MFD2758452.1"/>
    <property type="molecule type" value="Genomic_DNA"/>
</dbReference>
<keyword evidence="5 9" id="KW-1133">Transmembrane helix</keyword>
<organism evidence="10 11">
    <name type="scientific">Gulosibacter faecalis</name>
    <dbReference type="NCBI Taxonomy" id="272240"/>
    <lineage>
        <taxon>Bacteria</taxon>
        <taxon>Bacillati</taxon>
        <taxon>Actinomycetota</taxon>
        <taxon>Actinomycetes</taxon>
        <taxon>Micrococcales</taxon>
        <taxon>Microbacteriaceae</taxon>
        <taxon>Gulosibacter</taxon>
    </lineage>
</organism>
<protein>
    <submittedName>
        <fullName evidence="10">Sec-independent protein translocase TatB</fullName>
    </submittedName>
</protein>
<evidence type="ECO:0000256" key="2">
    <source>
        <dbReference type="ARBA" id="ARBA00022448"/>
    </source>
</evidence>
<proteinExistence type="predicted"/>
<feature type="transmembrane region" description="Helical" evidence="9">
    <location>
        <begin position="6"/>
        <end position="25"/>
    </location>
</feature>
<keyword evidence="6" id="KW-0811">Translocation</keyword>
<evidence type="ECO:0000256" key="8">
    <source>
        <dbReference type="SAM" id="MobiDB-lite"/>
    </source>
</evidence>
<evidence type="ECO:0000256" key="3">
    <source>
        <dbReference type="ARBA" id="ARBA00022692"/>
    </source>
</evidence>
<dbReference type="InterPro" id="IPR003369">
    <property type="entry name" value="TatA/B/E"/>
</dbReference>
<evidence type="ECO:0000256" key="4">
    <source>
        <dbReference type="ARBA" id="ARBA00022927"/>
    </source>
</evidence>
<evidence type="ECO:0000256" key="7">
    <source>
        <dbReference type="ARBA" id="ARBA00023136"/>
    </source>
</evidence>
<dbReference type="Gene3D" id="1.20.5.3310">
    <property type="match status" value="1"/>
</dbReference>
<dbReference type="RefSeq" id="WP_019617803.1">
    <property type="nucleotide sequence ID" value="NZ_JBHUNE010000006.1"/>
</dbReference>
<evidence type="ECO:0000256" key="9">
    <source>
        <dbReference type="SAM" id="Phobius"/>
    </source>
</evidence>
<evidence type="ECO:0000256" key="5">
    <source>
        <dbReference type="ARBA" id="ARBA00022989"/>
    </source>
</evidence>
<gene>
    <name evidence="10" type="ORF">ACFSW7_08675</name>
</gene>
<evidence type="ECO:0000313" key="10">
    <source>
        <dbReference type="EMBL" id="MFD2758452.1"/>
    </source>
</evidence>
<keyword evidence="3 9" id="KW-0812">Transmembrane</keyword>
<name>A0ABW5V191_9MICO</name>
<feature type="region of interest" description="Disordered" evidence="8">
    <location>
        <begin position="82"/>
        <end position="102"/>
    </location>
</feature>
<dbReference type="Pfam" id="PF02416">
    <property type="entry name" value="TatA_B_E"/>
    <property type="match status" value="1"/>
</dbReference>
<evidence type="ECO:0000256" key="1">
    <source>
        <dbReference type="ARBA" id="ARBA00004167"/>
    </source>
</evidence>
<sequence>MFGLTLEKLVIVAIIAAMIIGPIRLPGAAKRLSEFVRSFRRALDDTCSRVAADAGVADLRTELDELDLRQYDPRRIIREALETPAAGDKTTASVTSAEAVPASAPVNEDAGVVFDARATRPPGRWVVSGTSAHPRRVWVVDEPDPSASESAAEVSESHASEAVPASST</sequence>
<dbReference type="PRINTS" id="PR01506">
    <property type="entry name" value="TATBPROTEIN"/>
</dbReference>
<feature type="region of interest" description="Disordered" evidence="8">
    <location>
        <begin position="125"/>
        <end position="168"/>
    </location>
</feature>
<keyword evidence="11" id="KW-1185">Reference proteome</keyword>
<keyword evidence="2" id="KW-0813">Transport</keyword>